<keyword evidence="5" id="KW-0949">S-adenosyl-L-methionine</keyword>
<dbReference type="GO" id="GO:0005739">
    <property type="term" value="C:mitochondrion"/>
    <property type="evidence" value="ECO:0007669"/>
    <property type="project" value="TreeGrafter"/>
</dbReference>
<gene>
    <name evidence="7" type="ORF">MNOR_LOCUS19446</name>
</gene>
<dbReference type="InterPro" id="IPR001537">
    <property type="entry name" value="SpoU_MeTrfase"/>
</dbReference>
<keyword evidence="2" id="KW-0698">rRNA processing</keyword>
<comment type="caution">
    <text evidence="7">The sequence shown here is derived from an EMBL/GenBank/DDBJ whole genome shotgun (WGS) entry which is preliminary data.</text>
</comment>
<dbReference type="InterPro" id="IPR047261">
    <property type="entry name" value="MRM1_MeTrfase_dom"/>
</dbReference>
<evidence type="ECO:0000256" key="2">
    <source>
        <dbReference type="ARBA" id="ARBA00022552"/>
    </source>
</evidence>
<evidence type="ECO:0000256" key="5">
    <source>
        <dbReference type="ARBA" id="ARBA00022691"/>
    </source>
</evidence>
<keyword evidence="4" id="KW-0808">Transferase</keyword>
<dbReference type="InterPro" id="IPR029026">
    <property type="entry name" value="tRNA_m1G_MTases_N"/>
</dbReference>
<dbReference type="PANTHER" id="PTHR46103:SF1">
    <property type="entry name" value="RRNA METHYLTRANSFERASE 1, MITOCHONDRIAL"/>
    <property type="match status" value="1"/>
</dbReference>
<evidence type="ECO:0000259" key="6">
    <source>
        <dbReference type="Pfam" id="PF00588"/>
    </source>
</evidence>
<organism evidence="7 8">
    <name type="scientific">Meganyctiphanes norvegica</name>
    <name type="common">Northern krill</name>
    <name type="synonym">Thysanopoda norvegica</name>
    <dbReference type="NCBI Taxonomy" id="48144"/>
    <lineage>
        <taxon>Eukaryota</taxon>
        <taxon>Metazoa</taxon>
        <taxon>Ecdysozoa</taxon>
        <taxon>Arthropoda</taxon>
        <taxon>Crustacea</taxon>
        <taxon>Multicrustacea</taxon>
        <taxon>Malacostraca</taxon>
        <taxon>Eumalacostraca</taxon>
        <taxon>Eucarida</taxon>
        <taxon>Euphausiacea</taxon>
        <taxon>Euphausiidae</taxon>
        <taxon>Meganyctiphanes</taxon>
    </lineage>
</organism>
<name>A0AAV2R0R8_MEGNR</name>
<dbReference type="EMBL" id="CAXKWB010014427">
    <property type="protein sequence ID" value="CAL4110613.1"/>
    <property type="molecule type" value="Genomic_DNA"/>
</dbReference>
<evidence type="ECO:0000256" key="3">
    <source>
        <dbReference type="ARBA" id="ARBA00022603"/>
    </source>
</evidence>
<accession>A0AAV2R0R8</accession>
<dbReference type="Proteomes" id="UP001497623">
    <property type="component" value="Unassembled WGS sequence"/>
</dbReference>
<sequence length="145" mass="15480">MNLGAILRSSYFLGIDKVLVSHKNSCRISGVVSKASAGVAEIIQVNQVMDAEKFIKNIKAAGWCTVVATASNDPRAVPISTFTPIRNTLILIGNEGTGVNESLSQLCDTAVTILPRRQLHPDVDSLNVSVATALLLHTISNKIIQ</sequence>
<dbReference type="SUPFAM" id="SSF75217">
    <property type="entry name" value="alpha/beta knot"/>
    <property type="match status" value="1"/>
</dbReference>
<dbReference type="PANTHER" id="PTHR46103">
    <property type="entry name" value="RRNA METHYLTRANSFERASE 1, MITOCHONDRIAL"/>
    <property type="match status" value="1"/>
</dbReference>
<evidence type="ECO:0000313" key="7">
    <source>
        <dbReference type="EMBL" id="CAL4110613.1"/>
    </source>
</evidence>
<feature type="domain" description="tRNA/rRNA methyltransferase SpoU type" evidence="6">
    <location>
        <begin position="2"/>
        <end position="137"/>
    </location>
</feature>
<dbReference type="Gene3D" id="3.40.1280.10">
    <property type="match status" value="1"/>
</dbReference>
<dbReference type="GO" id="GO:0016435">
    <property type="term" value="F:rRNA (guanine) methyltransferase activity"/>
    <property type="evidence" value="ECO:0007669"/>
    <property type="project" value="TreeGrafter"/>
</dbReference>
<dbReference type="InterPro" id="IPR047182">
    <property type="entry name" value="MRM1"/>
</dbReference>
<reference evidence="7 8" key="1">
    <citation type="submission" date="2024-05" db="EMBL/GenBank/DDBJ databases">
        <authorList>
            <person name="Wallberg A."/>
        </authorList>
    </citation>
    <scope>NUCLEOTIDE SEQUENCE [LARGE SCALE GENOMIC DNA]</scope>
</reference>
<keyword evidence="8" id="KW-1185">Reference proteome</keyword>
<dbReference type="GO" id="GO:0003723">
    <property type="term" value="F:RNA binding"/>
    <property type="evidence" value="ECO:0007669"/>
    <property type="project" value="InterPro"/>
</dbReference>
<dbReference type="AlphaFoldDB" id="A0AAV2R0R8"/>
<dbReference type="InterPro" id="IPR029028">
    <property type="entry name" value="Alpha/beta_knot_MTases"/>
</dbReference>
<evidence type="ECO:0000256" key="1">
    <source>
        <dbReference type="ARBA" id="ARBA00007228"/>
    </source>
</evidence>
<comment type="similarity">
    <text evidence="1">Belongs to the class IV-like SAM-binding methyltransferase superfamily. RNA methyltransferase TrmH family.</text>
</comment>
<dbReference type="CDD" id="cd18105">
    <property type="entry name" value="SpoU-like_MRM1"/>
    <property type="match status" value="1"/>
</dbReference>
<protein>
    <recommendedName>
        <fullName evidence="6">tRNA/rRNA methyltransferase SpoU type domain-containing protein</fullName>
    </recommendedName>
</protein>
<keyword evidence="3" id="KW-0489">Methyltransferase</keyword>
<evidence type="ECO:0000256" key="4">
    <source>
        <dbReference type="ARBA" id="ARBA00022679"/>
    </source>
</evidence>
<dbReference type="Pfam" id="PF00588">
    <property type="entry name" value="SpoU_methylase"/>
    <property type="match status" value="1"/>
</dbReference>
<proteinExistence type="inferred from homology"/>
<evidence type="ECO:0000313" key="8">
    <source>
        <dbReference type="Proteomes" id="UP001497623"/>
    </source>
</evidence>